<organism evidence="1 2">
    <name type="scientific">Paraburkholderia phytofirmans OLGA172</name>
    <dbReference type="NCBI Taxonomy" id="1417228"/>
    <lineage>
        <taxon>Bacteria</taxon>
        <taxon>Pseudomonadati</taxon>
        <taxon>Pseudomonadota</taxon>
        <taxon>Betaproteobacteria</taxon>
        <taxon>Burkholderiales</taxon>
        <taxon>Burkholderiaceae</taxon>
        <taxon>Paraburkholderia</taxon>
    </lineage>
</organism>
<dbReference type="EMBL" id="CP014578">
    <property type="protein sequence ID" value="ANB72014.1"/>
    <property type="molecule type" value="Genomic_DNA"/>
</dbReference>
<dbReference type="InterPro" id="IPR045538">
    <property type="entry name" value="CIS_TMP"/>
</dbReference>
<dbReference type="STRING" id="1804984.AYM40_06245"/>
<evidence type="ECO:0000313" key="1">
    <source>
        <dbReference type="EMBL" id="ANB72014.1"/>
    </source>
</evidence>
<dbReference type="Proteomes" id="UP000076852">
    <property type="component" value="Chromosome 1"/>
</dbReference>
<dbReference type="AlphaFoldDB" id="A0A160FIS5"/>
<dbReference type="KEGG" id="buz:AYM40_06245"/>
<proteinExistence type="predicted"/>
<protein>
    <submittedName>
        <fullName evidence="1">Uncharacterized protein</fullName>
    </submittedName>
</protein>
<reference evidence="1 2" key="1">
    <citation type="journal article" date="2016" name="Gene">
        <title>PacBio SMRT assembly of a complex multi-replicon genome reveals chlorocatechol degradative operon in a region of genome plasticity.</title>
        <authorList>
            <person name="Ricker N."/>
            <person name="Shen S.Y."/>
            <person name="Goordial J."/>
            <person name="Jin S."/>
            <person name="Fulthorpe R.R."/>
        </authorList>
    </citation>
    <scope>NUCLEOTIDE SEQUENCE [LARGE SCALE GENOMIC DNA]</scope>
    <source>
        <strain evidence="1 2">OLGA172</strain>
    </source>
</reference>
<sequence length="363" mass="42166">MAIAEACLFSTSRLHLWKTLDRGELHRLLNASDVLTPDMLLLSALRYLHEDAFWDLGKNLLQPEVAVLAISVDGCERALTELFDLPLSRSLLPWLRALWAHEPVRRVMEGRVAFDRVKEIQGVFDEVSFRKGEARKAFNDVPSQARETQRVFDATGSRESEMRRVLNESSFRTREVHPVLLKRTSGGRRCWQECAASSTEIQVNNAGLVLLWPLLPDLLCRLGLRGKDRFIDAQAQTNAACWLDTLIWNDDYAREWRMPFTKWLCGLPLECEIEWQAPDETTTEQLHCWLATLPEQLPGWRTLQVQDIRTLFLQRPGEMLLTETSLKLKVQREPFDILLNDWPWPLNQVMLPWLEQPLMIEWL</sequence>
<accession>A0A160FIS5</accession>
<name>A0A160FIS5_9BURK</name>
<dbReference type="Pfam" id="PF19268">
    <property type="entry name" value="CIS_TMP"/>
    <property type="match status" value="1"/>
</dbReference>
<gene>
    <name evidence="1" type="ORF">AYM40_06245</name>
</gene>
<keyword evidence="2" id="KW-1185">Reference proteome</keyword>
<evidence type="ECO:0000313" key="2">
    <source>
        <dbReference type="Proteomes" id="UP000076852"/>
    </source>
</evidence>